<dbReference type="SUPFAM" id="SSF55729">
    <property type="entry name" value="Acyl-CoA N-acyltransferases (Nat)"/>
    <property type="match status" value="1"/>
</dbReference>
<evidence type="ECO:0000313" key="3">
    <source>
        <dbReference type="Proteomes" id="UP000236732"/>
    </source>
</evidence>
<dbReference type="InterPro" id="IPR000182">
    <property type="entry name" value="GNAT_dom"/>
</dbReference>
<organism evidence="2 3">
    <name type="scientific">Nonomuraea solani</name>
    <dbReference type="NCBI Taxonomy" id="1144553"/>
    <lineage>
        <taxon>Bacteria</taxon>
        <taxon>Bacillati</taxon>
        <taxon>Actinomycetota</taxon>
        <taxon>Actinomycetes</taxon>
        <taxon>Streptosporangiales</taxon>
        <taxon>Streptosporangiaceae</taxon>
        <taxon>Nonomuraea</taxon>
    </lineage>
</organism>
<feature type="domain" description="N-acetyltransferase" evidence="1">
    <location>
        <begin position="2"/>
        <end position="160"/>
    </location>
</feature>
<dbReference type="Gene3D" id="3.40.630.30">
    <property type="match status" value="1"/>
</dbReference>
<accession>A0A1H6EWH4</accession>
<gene>
    <name evidence="2" type="ORF">SAMN05444920_118213</name>
</gene>
<dbReference type="OrthoDB" id="9814648at2"/>
<dbReference type="PANTHER" id="PTHR43415">
    <property type="entry name" value="SPERMIDINE N(1)-ACETYLTRANSFERASE"/>
    <property type="match status" value="1"/>
</dbReference>
<dbReference type="PANTHER" id="PTHR43415:SF5">
    <property type="entry name" value="ACETYLTRANSFERASE"/>
    <property type="match status" value="1"/>
</dbReference>
<dbReference type="RefSeq" id="WP_103962136.1">
    <property type="nucleotide sequence ID" value="NZ_FNVT01000018.1"/>
</dbReference>
<reference evidence="2 3" key="1">
    <citation type="submission" date="2016-10" db="EMBL/GenBank/DDBJ databases">
        <authorList>
            <person name="de Groot N.N."/>
        </authorList>
    </citation>
    <scope>NUCLEOTIDE SEQUENCE [LARGE SCALE GENOMIC DNA]</scope>
    <source>
        <strain evidence="2 3">CGMCC 4.7037</strain>
    </source>
</reference>
<dbReference type="EMBL" id="FNVT01000018">
    <property type="protein sequence ID" value="SEH01024.1"/>
    <property type="molecule type" value="Genomic_DNA"/>
</dbReference>
<keyword evidence="3" id="KW-1185">Reference proteome</keyword>
<dbReference type="Pfam" id="PF00583">
    <property type="entry name" value="Acetyltransf_1"/>
    <property type="match status" value="1"/>
</dbReference>
<evidence type="ECO:0000259" key="1">
    <source>
        <dbReference type="PROSITE" id="PS51186"/>
    </source>
</evidence>
<protein>
    <submittedName>
        <fullName evidence="2">Protein N-acetyltransferase, RimJ/RimL family</fullName>
    </submittedName>
</protein>
<keyword evidence="2" id="KW-0808">Transferase</keyword>
<dbReference type="CDD" id="cd04301">
    <property type="entry name" value="NAT_SF"/>
    <property type="match status" value="1"/>
</dbReference>
<dbReference type="InterPro" id="IPR016181">
    <property type="entry name" value="Acyl_CoA_acyltransferase"/>
</dbReference>
<dbReference type="AlphaFoldDB" id="A0A1H6EWH4"/>
<name>A0A1H6EWH4_9ACTN</name>
<sequence length="173" mass="18905">MIELRAFEPADAPKVVSWIDSAEALVMWSGNSGFTWPFEPGRLVAFYASDPSRRAHLAIDGDGVPVGHFMLRSEPSGRSVRLGMVVVSPAARGHGYGRAMLEAALETAFADPAIDEVSLGVYVRNTGATRLYERLGFRHGRVEPEATQVAGEWWASITMNAQRDGSRTDKENL</sequence>
<dbReference type="Proteomes" id="UP000236732">
    <property type="component" value="Unassembled WGS sequence"/>
</dbReference>
<evidence type="ECO:0000313" key="2">
    <source>
        <dbReference type="EMBL" id="SEH01024.1"/>
    </source>
</evidence>
<dbReference type="GO" id="GO:0016747">
    <property type="term" value="F:acyltransferase activity, transferring groups other than amino-acyl groups"/>
    <property type="evidence" value="ECO:0007669"/>
    <property type="project" value="InterPro"/>
</dbReference>
<dbReference type="PROSITE" id="PS51186">
    <property type="entry name" value="GNAT"/>
    <property type="match status" value="1"/>
</dbReference>
<proteinExistence type="predicted"/>